<dbReference type="AlphaFoldDB" id="A0AAV5SDK4"/>
<feature type="non-terminal residue" evidence="1">
    <location>
        <position position="207"/>
    </location>
</feature>
<proteinExistence type="predicted"/>
<keyword evidence="2" id="KW-1185">Reference proteome</keyword>
<dbReference type="EMBL" id="BTSX01000001">
    <property type="protein sequence ID" value="GMS78114.1"/>
    <property type="molecule type" value="Genomic_DNA"/>
</dbReference>
<sequence length="207" mass="23592">MDSTAHNDAFFETDTVVRRNITYQLVEVPLPAGYRFISAQYCSFKNDYLPFCSILLEDTDRSLRFGSLTKNGPIPLIQLRNNTRKEAIKAFHFSSKVNRTISWKDSRLAVFSPDQPQVVAFIEDVEADENVEILAVGDSVQIILVMKDEGDSTRVRVFAVKLNNEIIRRDELLINNRPSAITALIHEVSFEICHLTRSHVQCYVNAI</sequence>
<reference evidence="1" key="1">
    <citation type="submission" date="2023-10" db="EMBL/GenBank/DDBJ databases">
        <title>Genome assembly of Pristionchus species.</title>
        <authorList>
            <person name="Yoshida K."/>
            <person name="Sommer R.J."/>
        </authorList>
    </citation>
    <scope>NUCLEOTIDE SEQUENCE</scope>
    <source>
        <strain evidence="1">RS0144</strain>
    </source>
</reference>
<protein>
    <submittedName>
        <fullName evidence="1">Uncharacterized protein</fullName>
    </submittedName>
</protein>
<dbReference type="Proteomes" id="UP001432027">
    <property type="component" value="Unassembled WGS sequence"/>
</dbReference>
<accession>A0AAV5SDK4</accession>
<evidence type="ECO:0000313" key="1">
    <source>
        <dbReference type="EMBL" id="GMS78114.1"/>
    </source>
</evidence>
<comment type="caution">
    <text evidence="1">The sequence shown here is derived from an EMBL/GenBank/DDBJ whole genome shotgun (WGS) entry which is preliminary data.</text>
</comment>
<name>A0AAV5SDK4_9BILA</name>
<organism evidence="1 2">
    <name type="scientific">Pristionchus entomophagus</name>
    <dbReference type="NCBI Taxonomy" id="358040"/>
    <lineage>
        <taxon>Eukaryota</taxon>
        <taxon>Metazoa</taxon>
        <taxon>Ecdysozoa</taxon>
        <taxon>Nematoda</taxon>
        <taxon>Chromadorea</taxon>
        <taxon>Rhabditida</taxon>
        <taxon>Rhabditina</taxon>
        <taxon>Diplogasteromorpha</taxon>
        <taxon>Diplogasteroidea</taxon>
        <taxon>Neodiplogasteridae</taxon>
        <taxon>Pristionchus</taxon>
    </lineage>
</organism>
<evidence type="ECO:0000313" key="2">
    <source>
        <dbReference type="Proteomes" id="UP001432027"/>
    </source>
</evidence>
<gene>
    <name evidence="1" type="ORF">PENTCL1PPCAC_289</name>
</gene>